<name>A0A8T4L3S9_9ARCH</name>
<dbReference type="Gene3D" id="3.90.79.10">
    <property type="entry name" value="Nucleoside Triphosphate Pyrophosphohydrolase"/>
    <property type="match status" value="1"/>
</dbReference>
<dbReference type="GO" id="GO:0019693">
    <property type="term" value="P:ribose phosphate metabolic process"/>
    <property type="evidence" value="ECO:0007669"/>
    <property type="project" value="TreeGrafter"/>
</dbReference>
<dbReference type="PROSITE" id="PS00893">
    <property type="entry name" value="NUDIX_BOX"/>
    <property type="match status" value="1"/>
</dbReference>
<proteinExistence type="predicted"/>
<dbReference type="InterPro" id="IPR000086">
    <property type="entry name" value="NUDIX_hydrolase_dom"/>
</dbReference>
<reference evidence="4" key="1">
    <citation type="submission" date="2021-03" db="EMBL/GenBank/DDBJ databases">
        <authorList>
            <person name="Jaffe A."/>
        </authorList>
    </citation>
    <scope>NUCLEOTIDE SEQUENCE</scope>
    <source>
        <strain evidence="4">RIFCSPLOWO2_01_FULL_AR10_48_17</strain>
    </source>
</reference>
<dbReference type="SUPFAM" id="SSF55811">
    <property type="entry name" value="Nudix"/>
    <property type="match status" value="1"/>
</dbReference>
<dbReference type="GO" id="GO:0016787">
    <property type="term" value="F:hydrolase activity"/>
    <property type="evidence" value="ECO:0007669"/>
    <property type="project" value="UniProtKB-KW"/>
</dbReference>
<comment type="caution">
    <text evidence="4">The sequence shown here is derived from an EMBL/GenBank/DDBJ whole genome shotgun (WGS) entry which is preliminary data.</text>
</comment>
<dbReference type="PROSITE" id="PS51462">
    <property type="entry name" value="NUDIX"/>
    <property type="match status" value="1"/>
</dbReference>
<dbReference type="Pfam" id="PF00293">
    <property type="entry name" value="NUDIX"/>
    <property type="match status" value="1"/>
</dbReference>
<dbReference type="PANTHER" id="PTHR11839">
    <property type="entry name" value="UDP/ADP-SUGAR PYROPHOSPHATASE"/>
    <property type="match status" value="1"/>
</dbReference>
<dbReference type="AlphaFoldDB" id="A0A8T4L3S9"/>
<evidence type="ECO:0000259" key="3">
    <source>
        <dbReference type="PROSITE" id="PS51462"/>
    </source>
</evidence>
<sequence>MAWKVINSKYAFDNKFVKVRQDECLLPNGSSSDFFTVEIRDWALVVAFTPSKEIVLVKQYRHSAGQELIELPAGVMKKDEKPEDAIKREFLEETGMGLKQIEELGAWFTMSGKSNCKTTAFFGITMEQKGAQQLDKEENIHILFKKPKEVLQMIATGEIKTAPYIAGILAAKEKHPEYFK</sequence>
<accession>A0A8T4L3S9</accession>
<protein>
    <submittedName>
        <fullName evidence="4">NUDIX hydrolase</fullName>
    </submittedName>
</protein>
<gene>
    <name evidence="4" type="ORF">J4215_02400</name>
</gene>
<organism evidence="4 5">
    <name type="scientific">Candidatus Iainarchaeum sp</name>
    <dbReference type="NCBI Taxonomy" id="3101447"/>
    <lineage>
        <taxon>Archaea</taxon>
        <taxon>Candidatus Iainarchaeota</taxon>
        <taxon>Candidatus Iainarchaeia</taxon>
        <taxon>Candidatus Iainarchaeales</taxon>
        <taxon>Candidatus Iainarchaeaceae</taxon>
        <taxon>Candidatus Iainarchaeum</taxon>
    </lineage>
</organism>
<evidence type="ECO:0000313" key="5">
    <source>
        <dbReference type="Proteomes" id="UP000675968"/>
    </source>
</evidence>
<keyword evidence="2 4" id="KW-0378">Hydrolase</keyword>
<comment type="cofactor">
    <cofactor evidence="1">
        <name>Mg(2+)</name>
        <dbReference type="ChEBI" id="CHEBI:18420"/>
    </cofactor>
</comment>
<dbReference type="InterPro" id="IPR015797">
    <property type="entry name" value="NUDIX_hydrolase-like_dom_sf"/>
</dbReference>
<dbReference type="Proteomes" id="UP000675968">
    <property type="component" value="Unassembled WGS sequence"/>
</dbReference>
<evidence type="ECO:0000256" key="2">
    <source>
        <dbReference type="ARBA" id="ARBA00022801"/>
    </source>
</evidence>
<dbReference type="EMBL" id="JAGVWC010000009">
    <property type="protein sequence ID" value="MBS3061411.1"/>
    <property type="molecule type" value="Genomic_DNA"/>
</dbReference>
<dbReference type="CDD" id="cd03424">
    <property type="entry name" value="NUDIX_ADPRase_Nudt5_UGPPase_Nudt14"/>
    <property type="match status" value="1"/>
</dbReference>
<dbReference type="GO" id="GO:0006753">
    <property type="term" value="P:nucleoside phosphate metabolic process"/>
    <property type="evidence" value="ECO:0007669"/>
    <property type="project" value="TreeGrafter"/>
</dbReference>
<evidence type="ECO:0000313" key="4">
    <source>
        <dbReference type="EMBL" id="MBS3061411.1"/>
    </source>
</evidence>
<evidence type="ECO:0000256" key="1">
    <source>
        <dbReference type="ARBA" id="ARBA00001946"/>
    </source>
</evidence>
<feature type="domain" description="Nudix hydrolase" evidence="3">
    <location>
        <begin position="38"/>
        <end position="167"/>
    </location>
</feature>
<dbReference type="PANTHER" id="PTHR11839:SF18">
    <property type="entry name" value="NUDIX HYDROLASE DOMAIN-CONTAINING PROTEIN"/>
    <property type="match status" value="1"/>
</dbReference>
<dbReference type="InterPro" id="IPR020084">
    <property type="entry name" value="NUDIX_hydrolase_CS"/>
</dbReference>
<reference evidence="4" key="2">
    <citation type="submission" date="2021-05" db="EMBL/GenBank/DDBJ databases">
        <title>Protein family content uncovers lineage relationships and bacterial pathway maintenance mechanisms in DPANN archaea.</title>
        <authorList>
            <person name="Castelle C.J."/>
            <person name="Meheust R."/>
            <person name="Jaffe A.L."/>
            <person name="Seitz K."/>
            <person name="Gong X."/>
            <person name="Baker B.J."/>
            <person name="Banfield J.F."/>
        </authorList>
    </citation>
    <scope>NUCLEOTIDE SEQUENCE</scope>
    <source>
        <strain evidence="4">RIFCSPLOWO2_01_FULL_AR10_48_17</strain>
    </source>
</reference>